<proteinExistence type="predicted"/>
<dbReference type="RefSeq" id="WP_369226905.1">
    <property type="nucleotide sequence ID" value="NZ_CP163441.1"/>
</dbReference>
<evidence type="ECO:0000313" key="1">
    <source>
        <dbReference type="EMBL" id="XDQ48074.1"/>
    </source>
</evidence>
<gene>
    <name evidence="1" type="ORF">AB5J52_40630</name>
</gene>
<sequence length="130" mass="13884">MVVRRHRASVVLGVILMIIPAMLGLAACDSDDAVNCVRAADALSDSVGILGEAVKDSVLYPESADQSIDRVRNELKDLRAKHHDKDVVAGVDDMEKALDNVQEAVDHGDRTPDLSPVVNGTARIAKACAR</sequence>
<organism evidence="1">
    <name type="scientific">Streptomyces sp. R39</name>
    <dbReference type="NCBI Taxonomy" id="3238631"/>
    <lineage>
        <taxon>Bacteria</taxon>
        <taxon>Bacillati</taxon>
        <taxon>Actinomycetota</taxon>
        <taxon>Actinomycetes</taxon>
        <taxon>Kitasatosporales</taxon>
        <taxon>Streptomycetaceae</taxon>
        <taxon>Streptomyces</taxon>
    </lineage>
</organism>
<name>A0AB39QZL2_9ACTN</name>
<dbReference type="EMBL" id="CP163441">
    <property type="protein sequence ID" value="XDQ48074.1"/>
    <property type="molecule type" value="Genomic_DNA"/>
</dbReference>
<evidence type="ECO:0008006" key="2">
    <source>
        <dbReference type="Google" id="ProtNLM"/>
    </source>
</evidence>
<dbReference type="PROSITE" id="PS51257">
    <property type="entry name" value="PROKAR_LIPOPROTEIN"/>
    <property type="match status" value="1"/>
</dbReference>
<reference evidence="1" key="1">
    <citation type="submission" date="2024-07" db="EMBL/GenBank/DDBJ databases">
        <authorList>
            <person name="Yu S.T."/>
        </authorList>
    </citation>
    <scope>NUCLEOTIDE SEQUENCE</scope>
    <source>
        <strain evidence="1">R39</strain>
    </source>
</reference>
<protein>
    <recommendedName>
        <fullName evidence="2">Secreted protein</fullName>
    </recommendedName>
</protein>
<accession>A0AB39QZL2</accession>
<dbReference type="AlphaFoldDB" id="A0AB39QZL2"/>